<evidence type="ECO:0000256" key="12">
    <source>
        <dbReference type="ARBA" id="ARBA00022695"/>
    </source>
</evidence>
<dbReference type="AlphaFoldDB" id="A0L8R0"/>
<name>A0L8R0_MAGMM</name>
<feature type="transmembrane region" description="Helical" evidence="19">
    <location>
        <begin position="85"/>
        <end position="104"/>
    </location>
</feature>
<dbReference type="UniPathway" id="UPA00557">
    <property type="reaction ID" value="UER00614"/>
</dbReference>
<evidence type="ECO:0000256" key="13">
    <source>
        <dbReference type="ARBA" id="ARBA00022989"/>
    </source>
</evidence>
<dbReference type="eggNOG" id="COG0575">
    <property type="taxonomic scope" value="Bacteria"/>
</dbReference>
<dbReference type="Proteomes" id="UP000002586">
    <property type="component" value="Chromosome"/>
</dbReference>
<keyword evidence="8" id="KW-1003">Cell membrane</keyword>
<comment type="pathway">
    <text evidence="3 18">Phospholipid metabolism; CDP-diacylglycerol biosynthesis; CDP-diacylglycerol from sn-glycerol 3-phosphate: step 3/3.</text>
</comment>
<evidence type="ECO:0000256" key="2">
    <source>
        <dbReference type="ARBA" id="ARBA00004651"/>
    </source>
</evidence>
<keyword evidence="12 18" id="KW-0548">Nucleotidyltransferase</keyword>
<evidence type="ECO:0000256" key="15">
    <source>
        <dbReference type="ARBA" id="ARBA00023136"/>
    </source>
</evidence>
<keyword evidence="21" id="KW-1185">Reference proteome</keyword>
<evidence type="ECO:0000256" key="14">
    <source>
        <dbReference type="ARBA" id="ARBA00023098"/>
    </source>
</evidence>
<keyword evidence="15 19" id="KW-0472">Membrane</keyword>
<keyword evidence="9" id="KW-0444">Lipid biosynthesis</keyword>
<dbReference type="GO" id="GO:0016024">
    <property type="term" value="P:CDP-diacylglycerol biosynthetic process"/>
    <property type="evidence" value="ECO:0007669"/>
    <property type="project" value="UniProtKB-UniPathway"/>
</dbReference>
<evidence type="ECO:0000256" key="16">
    <source>
        <dbReference type="ARBA" id="ARBA00023209"/>
    </source>
</evidence>
<reference evidence="21" key="1">
    <citation type="journal article" date="2009" name="Appl. Environ. Microbiol.">
        <title>Complete genome sequence of the chemolithoautotrophic marine magnetotactic coccus strain MC-1.</title>
        <authorList>
            <person name="Schubbe S."/>
            <person name="Williams T.J."/>
            <person name="Xie G."/>
            <person name="Kiss H.E."/>
            <person name="Brettin T.S."/>
            <person name="Martinez D."/>
            <person name="Ross C.A."/>
            <person name="Schuler D."/>
            <person name="Cox B.L."/>
            <person name="Nealson K.H."/>
            <person name="Bazylinski D.A."/>
        </authorList>
    </citation>
    <scope>NUCLEOTIDE SEQUENCE [LARGE SCALE GENOMIC DNA]</scope>
    <source>
        <strain evidence="21">ATCC BAA-1437 / JCM 17883 / MC-1</strain>
    </source>
</reference>
<evidence type="ECO:0000256" key="7">
    <source>
        <dbReference type="ARBA" id="ARBA00019373"/>
    </source>
</evidence>
<keyword evidence="16" id="KW-0594">Phospholipid biosynthesis</keyword>
<dbReference type="EC" id="2.7.7.41" evidence="6 18"/>
<dbReference type="KEGG" id="mgm:Mmc1_1845"/>
<evidence type="ECO:0000256" key="11">
    <source>
        <dbReference type="ARBA" id="ARBA00022692"/>
    </source>
</evidence>
<comment type="subcellular location">
    <subcellularLocation>
        <location evidence="2">Cell membrane</location>
        <topology evidence="2">Multi-pass membrane protein</topology>
    </subcellularLocation>
</comment>
<evidence type="ECO:0000256" key="5">
    <source>
        <dbReference type="ARBA" id="ARBA00010185"/>
    </source>
</evidence>
<evidence type="ECO:0000256" key="6">
    <source>
        <dbReference type="ARBA" id="ARBA00012487"/>
    </source>
</evidence>
<dbReference type="PROSITE" id="PS01315">
    <property type="entry name" value="CDS"/>
    <property type="match status" value="1"/>
</dbReference>
<evidence type="ECO:0000256" key="17">
    <source>
        <dbReference type="ARBA" id="ARBA00023264"/>
    </source>
</evidence>
<evidence type="ECO:0000256" key="3">
    <source>
        <dbReference type="ARBA" id="ARBA00005119"/>
    </source>
</evidence>
<evidence type="ECO:0000256" key="9">
    <source>
        <dbReference type="ARBA" id="ARBA00022516"/>
    </source>
</evidence>
<dbReference type="InterPro" id="IPR000374">
    <property type="entry name" value="PC_trans"/>
</dbReference>
<dbReference type="PANTHER" id="PTHR46382">
    <property type="entry name" value="PHOSPHATIDATE CYTIDYLYLTRANSFERASE"/>
    <property type="match status" value="1"/>
</dbReference>
<accession>A0L8R0</accession>
<evidence type="ECO:0000313" key="21">
    <source>
        <dbReference type="Proteomes" id="UP000002586"/>
    </source>
</evidence>
<comment type="catalytic activity">
    <reaction evidence="1 18">
        <text>a 1,2-diacyl-sn-glycero-3-phosphate + CTP + H(+) = a CDP-1,2-diacyl-sn-glycerol + diphosphate</text>
        <dbReference type="Rhea" id="RHEA:16229"/>
        <dbReference type="ChEBI" id="CHEBI:15378"/>
        <dbReference type="ChEBI" id="CHEBI:33019"/>
        <dbReference type="ChEBI" id="CHEBI:37563"/>
        <dbReference type="ChEBI" id="CHEBI:58332"/>
        <dbReference type="ChEBI" id="CHEBI:58608"/>
        <dbReference type="EC" id="2.7.7.41"/>
    </reaction>
</comment>
<evidence type="ECO:0000256" key="8">
    <source>
        <dbReference type="ARBA" id="ARBA00022475"/>
    </source>
</evidence>
<gene>
    <name evidence="20" type="ordered locus">Mmc1_1845</name>
</gene>
<dbReference type="EMBL" id="CP000471">
    <property type="protein sequence ID" value="ABK44353.1"/>
    <property type="molecule type" value="Genomic_DNA"/>
</dbReference>
<feature type="transmembrane region" description="Helical" evidence="19">
    <location>
        <begin position="150"/>
        <end position="169"/>
    </location>
</feature>
<dbReference type="PANTHER" id="PTHR46382:SF1">
    <property type="entry name" value="PHOSPHATIDATE CYTIDYLYLTRANSFERASE"/>
    <property type="match status" value="1"/>
</dbReference>
<dbReference type="STRING" id="156889.Mmc1_1845"/>
<keyword evidence="13 19" id="KW-1133">Transmembrane helix</keyword>
<comment type="similarity">
    <text evidence="5 18">Belongs to the CDS family.</text>
</comment>
<reference evidence="20 21" key="2">
    <citation type="journal article" date="2012" name="Int. J. Syst. Evol. Microbiol.">
        <title>Magnetococcus marinus gen. nov., sp. nov., a marine, magnetotactic bacterium that represents a novel lineage (Magnetococcaceae fam. nov.; Magnetococcales ord. nov.) at the base of the Alphaproteobacteria.</title>
        <authorList>
            <person name="Bazylinski D.A."/>
            <person name="Williams T.J."/>
            <person name="Lefevre C.T."/>
            <person name="Berg R.J."/>
            <person name="Zhang C.L."/>
            <person name="Bowser S.S."/>
            <person name="Dean A.J."/>
            <person name="Beveridge T.J."/>
        </authorList>
    </citation>
    <scope>NUCLEOTIDE SEQUENCE [LARGE SCALE GENOMIC DNA]</scope>
    <source>
        <strain evidence="21">ATCC BAA-1437 / JCM 17883 / MC-1</strain>
    </source>
</reference>
<evidence type="ECO:0000256" key="18">
    <source>
        <dbReference type="RuleBase" id="RU003938"/>
    </source>
</evidence>
<evidence type="ECO:0000256" key="4">
    <source>
        <dbReference type="ARBA" id="ARBA00005189"/>
    </source>
</evidence>
<dbReference type="GO" id="GO:0004605">
    <property type="term" value="F:phosphatidate cytidylyltransferase activity"/>
    <property type="evidence" value="ECO:0007669"/>
    <property type="project" value="UniProtKB-EC"/>
</dbReference>
<feature type="transmembrane region" description="Helical" evidence="19">
    <location>
        <begin position="46"/>
        <end position="64"/>
    </location>
</feature>
<keyword evidence="17" id="KW-1208">Phospholipid metabolism</keyword>
<evidence type="ECO:0000256" key="1">
    <source>
        <dbReference type="ARBA" id="ARBA00001698"/>
    </source>
</evidence>
<keyword evidence="11 18" id="KW-0812">Transmembrane</keyword>
<feature type="transmembrane region" description="Helical" evidence="19">
    <location>
        <begin position="110"/>
        <end position="129"/>
    </location>
</feature>
<dbReference type="GO" id="GO:0005886">
    <property type="term" value="C:plasma membrane"/>
    <property type="evidence" value="ECO:0007669"/>
    <property type="project" value="UniProtKB-SubCell"/>
</dbReference>
<sequence length="242" mass="25918" precursor="true">MLLLLATLTPLMFREWQRMVGQAGYGALLYLTLGGWSLLALAAKGWLAWSGALLFVWSALYLVQHTLRYRGESHGLQAVTQVGQSVLGLLYVVIPLQLLLVVHSTEAGSAWILLLLLVMWSTDSAAYFTGRWLGKHKFSPHVSPKKTWEGFWGGTVAGAAASVAVSYGAGLPMPLIHAIGAGVILSVAGQLGDLVESLLKREAGIKDSGNIIPGHGGLLDRLDSMIFTAPAYYLYLSALGVT</sequence>
<evidence type="ECO:0000313" key="20">
    <source>
        <dbReference type="EMBL" id="ABK44353.1"/>
    </source>
</evidence>
<organism evidence="20 21">
    <name type="scientific">Magnetococcus marinus (strain ATCC BAA-1437 / JCM 17883 / MC-1)</name>
    <dbReference type="NCBI Taxonomy" id="156889"/>
    <lineage>
        <taxon>Bacteria</taxon>
        <taxon>Pseudomonadati</taxon>
        <taxon>Pseudomonadota</taxon>
        <taxon>Magnetococcia</taxon>
        <taxon>Magnetococcales</taxon>
        <taxon>Magnetococcaceae</taxon>
        <taxon>Magnetococcus</taxon>
    </lineage>
</organism>
<protein>
    <recommendedName>
        <fullName evidence="7 18">Phosphatidate cytidylyltransferase</fullName>
        <ecNumber evidence="6 18">2.7.7.41</ecNumber>
    </recommendedName>
</protein>
<keyword evidence="10 18" id="KW-0808">Transferase</keyword>
<keyword evidence="14" id="KW-0443">Lipid metabolism</keyword>
<evidence type="ECO:0000256" key="19">
    <source>
        <dbReference type="SAM" id="Phobius"/>
    </source>
</evidence>
<proteinExistence type="inferred from homology"/>
<comment type="pathway">
    <text evidence="4">Lipid metabolism.</text>
</comment>
<dbReference type="Pfam" id="PF01148">
    <property type="entry name" value="CTP_transf_1"/>
    <property type="match status" value="1"/>
</dbReference>
<dbReference type="HOGENOM" id="CLU_037294_3_1_5"/>
<evidence type="ECO:0000256" key="10">
    <source>
        <dbReference type="ARBA" id="ARBA00022679"/>
    </source>
</evidence>